<evidence type="ECO:0000256" key="6">
    <source>
        <dbReference type="NCBIfam" id="TIGR01068"/>
    </source>
</evidence>
<sequence length="110" mass="11846">MGELTKSVSDDTFRQDVLEAPGPVLVDFWAEWCGPCRMVAPILDEIASEYAGKLTVAKVNVDDNPMTPNEYAVRGIPTLILFKDGKPIETKVGALPKGALKAWISGAIGE</sequence>
<gene>
    <name evidence="11" type="ORF">FHS88_000624</name>
</gene>
<dbReference type="InterPro" id="IPR005746">
    <property type="entry name" value="Thioredoxin"/>
</dbReference>
<dbReference type="GO" id="GO:0045454">
    <property type="term" value="P:cell redox homeostasis"/>
    <property type="evidence" value="ECO:0007669"/>
    <property type="project" value="TreeGrafter"/>
</dbReference>
<evidence type="ECO:0000256" key="2">
    <source>
        <dbReference type="ARBA" id="ARBA00022448"/>
    </source>
</evidence>
<feature type="site" description="Contributes to redox potential value" evidence="8">
    <location>
        <position position="35"/>
    </location>
</feature>
<keyword evidence="2" id="KW-0813">Transport</keyword>
<dbReference type="InterPro" id="IPR017937">
    <property type="entry name" value="Thioredoxin_CS"/>
</dbReference>
<dbReference type="GO" id="GO:0005829">
    <property type="term" value="C:cytosol"/>
    <property type="evidence" value="ECO:0007669"/>
    <property type="project" value="TreeGrafter"/>
</dbReference>
<dbReference type="CDD" id="cd02947">
    <property type="entry name" value="TRX_family"/>
    <property type="match status" value="1"/>
</dbReference>
<dbReference type="PIRSF" id="PIRSF000077">
    <property type="entry name" value="Thioredoxin"/>
    <property type="match status" value="1"/>
</dbReference>
<protein>
    <recommendedName>
        <fullName evidence="6 7">Thioredoxin</fullName>
    </recommendedName>
</protein>
<name>A0A840Y3R0_9PROT</name>
<dbReference type="FunFam" id="3.40.30.10:FF:000001">
    <property type="entry name" value="Thioredoxin"/>
    <property type="match status" value="1"/>
</dbReference>
<dbReference type="NCBIfam" id="NF006898">
    <property type="entry name" value="PRK09381.1"/>
    <property type="match status" value="1"/>
</dbReference>
<evidence type="ECO:0000256" key="8">
    <source>
        <dbReference type="PIRSR" id="PIRSR000077-1"/>
    </source>
</evidence>
<feature type="active site" description="Nucleophile" evidence="8">
    <location>
        <position position="36"/>
    </location>
</feature>
<accession>A0A840Y3R0</accession>
<evidence type="ECO:0000256" key="4">
    <source>
        <dbReference type="ARBA" id="ARBA00023157"/>
    </source>
</evidence>
<dbReference type="InterPro" id="IPR036249">
    <property type="entry name" value="Thioredoxin-like_sf"/>
</dbReference>
<dbReference type="NCBIfam" id="TIGR01068">
    <property type="entry name" value="thioredoxin"/>
    <property type="match status" value="1"/>
</dbReference>
<comment type="caution">
    <text evidence="11">The sequence shown here is derived from an EMBL/GenBank/DDBJ whole genome shotgun (WGS) entry which is preliminary data.</text>
</comment>
<evidence type="ECO:0000256" key="1">
    <source>
        <dbReference type="ARBA" id="ARBA00008987"/>
    </source>
</evidence>
<evidence type="ECO:0000256" key="5">
    <source>
        <dbReference type="ARBA" id="ARBA00023284"/>
    </source>
</evidence>
<keyword evidence="5 9" id="KW-0676">Redox-active center</keyword>
<keyword evidence="4 9" id="KW-1015">Disulfide bond</keyword>
<keyword evidence="3" id="KW-0249">Electron transport</keyword>
<dbReference type="PANTHER" id="PTHR45663">
    <property type="entry name" value="GEO12009P1"/>
    <property type="match status" value="1"/>
</dbReference>
<evidence type="ECO:0000256" key="3">
    <source>
        <dbReference type="ARBA" id="ARBA00022982"/>
    </source>
</evidence>
<dbReference type="PRINTS" id="PR00421">
    <property type="entry name" value="THIOREDOXIN"/>
</dbReference>
<reference evidence="11 12" key="1">
    <citation type="submission" date="2020-08" db="EMBL/GenBank/DDBJ databases">
        <title>Genomic Encyclopedia of Type Strains, Phase IV (KMG-IV): sequencing the most valuable type-strain genomes for metagenomic binning, comparative biology and taxonomic classification.</title>
        <authorList>
            <person name="Goeker M."/>
        </authorList>
    </citation>
    <scope>NUCLEOTIDE SEQUENCE [LARGE SCALE GENOMIC DNA]</scope>
    <source>
        <strain evidence="11 12">DSM 25895</strain>
    </source>
</reference>
<evidence type="ECO:0000313" key="11">
    <source>
        <dbReference type="EMBL" id="MBB5688514.1"/>
    </source>
</evidence>
<dbReference type="PROSITE" id="PS00194">
    <property type="entry name" value="THIOREDOXIN_1"/>
    <property type="match status" value="1"/>
</dbReference>
<dbReference type="Pfam" id="PF00085">
    <property type="entry name" value="Thioredoxin"/>
    <property type="match status" value="1"/>
</dbReference>
<evidence type="ECO:0000256" key="7">
    <source>
        <dbReference type="PIRNR" id="PIRNR000077"/>
    </source>
</evidence>
<dbReference type="AlphaFoldDB" id="A0A840Y3R0"/>
<feature type="site" description="Contributes to redox potential value" evidence="8">
    <location>
        <position position="34"/>
    </location>
</feature>
<dbReference type="EMBL" id="JACIJE010000001">
    <property type="protein sequence ID" value="MBB5688514.1"/>
    <property type="molecule type" value="Genomic_DNA"/>
</dbReference>
<comment type="similarity">
    <text evidence="1 7">Belongs to the thioredoxin family.</text>
</comment>
<proteinExistence type="inferred from homology"/>
<organism evidence="11 12">
    <name type="scientific">Neoroseomonas alkaliterrae</name>
    <dbReference type="NCBI Taxonomy" id="1452450"/>
    <lineage>
        <taxon>Bacteria</taxon>
        <taxon>Pseudomonadati</taxon>
        <taxon>Pseudomonadota</taxon>
        <taxon>Alphaproteobacteria</taxon>
        <taxon>Acetobacterales</taxon>
        <taxon>Acetobacteraceae</taxon>
        <taxon>Neoroseomonas</taxon>
    </lineage>
</organism>
<dbReference type="Proteomes" id="UP000562254">
    <property type="component" value="Unassembled WGS sequence"/>
</dbReference>
<feature type="active site" description="Nucleophile" evidence="8">
    <location>
        <position position="33"/>
    </location>
</feature>
<dbReference type="SUPFAM" id="SSF52833">
    <property type="entry name" value="Thioredoxin-like"/>
    <property type="match status" value="1"/>
</dbReference>
<feature type="disulfide bond" description="Redox-active" evidence="9">
    <location>
        <begin position="33"/>
        <end position="36"/>
    </location>
</feature>
<feature type="domain" description="Thioredoxin" evidence="10">
    <location>
        <begin position="2"/>
        <end position="109"/>
    </location>
</feature>
<evidence type="ECO:0000259" key="10">
    <source>
        <dbReference type="PROSITE" id="PS51352"/>
    </source>
</evidence>
<evidence type="ECO:0000313" key="12">
    <source>
        <dbReference type="Proteomes" id="UP000562254"/>
    </source>
</evidence>
<keyword evidence="12" id="KW-1185">Reference proteome</keyword>
<dbReference type="PROSITE" id="PS51352">
    <property type="entry name" value="THIOREDOXIN_2"/>
    <property type="match status" value="1"/>
</dbReference>
<dbReference type="Gene3D" id="3.40.30.10">
    <property type="entry name" value="Glutaredoxin"/>
    <property type="match status" value="1"/>
</dbReference>
<feature type="site" description="Deprotonates C-terminal active site Cys" evidence="8">
    <location>
        <position position="27"/>
    </location>
</feature>
<dbReference type="GO" id="GO:0015035">
    <property type="term" value="F:protein-disulfide reductase activity"/>
    <property type="evidence" value="ECO:0007669"/>
    <property type="project" value="UniProtKB-UniRule"/>
</dbReference>
<dbReference type="RefSeq" id="WP_184481168.1">
    <property type="nucleotide sequence ID" value="NZ_JAAEDJ010000137.1"/>
</dbReference>
<dbReference type="InterPro" id="IPR013766">
    <property type="entry name" value="Thioredoxin_domain"/>
</dbReference>
<dbReference type="PANTHER" id="PTHR45663:SF11">
    <property type="entry name" value="GEO12009P1"/>
    <property type="match status" value="1"/>
</dbReference>
<evidence type="ECO:0000256" key="9">
    <source>
        <dbReference type="PIRSR" id="PIRSR000077-4"/>
    </source>
</evidence>